<dbReference type="EMBL" id="FNEV01000004">
    <property type="protein sequence ID" value="SDJ36504.1"/>
    <property type="molecule type" value="Genomic_DNA"/>
</dbReference>
<evidence type="ECO:0000313" key="2">
    <source>
        <dbReference type="EMBL" id="SDJ36504.1"/>
    </source>
</evidence>
<dbReference type="Gene3D" id="3.20.20.140">
    <property type="entry name" value="Metal-dependent hydrolases"/>
    <property type="match status" value="1"/>
</dbReference>
<feature type="domain" description="Amidohydrolase-related" evidence="1">
    <location>
        <begin position="5"/>
        <end position="244"/>
    </location>
</feature>
<sequence>MRIFDAHLHIIEPGYPLVENEGYLPEPFTCQDYRERTDSLSAPVEGGAVVSGSFQGTDQTYMTSALEKLGSGFVGVTQLPEGISDEEILELHHQGVRAARFNIKRGGRDILQNLSYTAKRIYDLVGWHAELYVDARDLTELHSTLRDLPAFSLDHLGLSKEGLRVLLPLVDGGVKVKATGFGRVDFDVVEVLKEIHKANPDALMFGTDLPSTRAPRPFRNEDIQLITDNFPEEDCEKILYQNAWNWYIKA</sequence>
<keyword evidence="3" id="KW-1185">Reference proteome</keyword>
<dbReference type="RefSeq" id="WP_093193444.1">
    <property type="nucleotide sequence ID" value="NZ_FNEV01000004.1"/>
</dbReference>
<dbReference type="OrthoDB" id="9787654at2"/>
<dbReference type="AlphaFoldDB" id="A0A1G8T508"/>
<proteinExistence type="predicted"/>
<dbReference type="PANTHER" id="PTHR35563">
    <property type="entry name" value="BARREL METAL-DEPENDENT HYDROLASE, PUTATIVE (AFU_ORTHOLOGUE AFUA_1G16240)-RELATED"/>
    <property type="match status" value="1"/>
</dbReference>
<accession>A0A1G8T508</accession>
<evidence type="ECO:0000259" key="1">
    <source>
        <dbReference type="Pfam" id="PF04909"/>
    </source>
</evidence>
<protein>
    <submittedName>
        <fullName evidence="2">Predicted metal-dependent hydrolase, TIM-barrel fold</fullName>
    </submittedName>
</protein>
<dbReference type="PANTHER" id="PTHR35563:SF2">
    <property type="entry name" value="BARREL METAL-DEPENDENT HYDROLASE, PUTATIVE (AFU_ORTHOLOGUE AFUA_1G16240)-RELATED"/>
    <property type="match status" value="1"/>
</dbReference>
<dbReference type="InterPro" id="IPR006680">
    <property type="entry name" value="Amidohydro-rel"/>
</dbReference>
<dbReference type="Pfam" id="PF04909">
    <property type="entry name" value="Amidohydro_2"/>
    <property type="match status" value="1"/>
</dbReference>
<organism evidence="2 3">
    <name type="scientific">Salimicrobium halophilum</name>
    <dbReference type="NCBI Taxonomy" id="86666"/>
    <lineage>
        <taxon>Bacteria</taxon>
        <taxon>Bacillati</taxon>
        <taxon>Bacillota</taxon>
        <taxon>Bacilli</taxon>
        <taxon>Bacillales</taxon>
        <taxon>Bacillaceae</taxon>
        <taxon>Salimicrobium</taxon>
    </lineage>
</organism>
<name>A0A1G8T508_9BACI</name>
<dbReference type="Proteomes" id="UP000199225">
    <property type="component" value="Unassembled WGS sequence"/>
</dbReference>
<dbReference type="SUPFAM" id="SSF51556">
    <property type="entry name" value="Metallo-dependent hydrolases"/>
    <property type="match status" value="1"/>
</dbReference>
<dbReference type="GO" id="GO:0016787">
    <property type="term" value="F:hydrolase activity"/>
    <property type="evidence" value="ECO:0007669"/>
    <property type="project" value="UniProtKB-KW"/>
</dbReference>
<evidence type="ECO:0000313" key="3">
    <source>
        <dbReference type="Proteomes" id="UP000199225"/>
    </source>
</evidence>
<reference evidence="3" key="1">
    <citation type="submission" date="2016-10" db="EMBL/GenBank/DDBJ databases">
        <authorList>
            <person name="Varghese N."/>
            <person name="Submissions S."/>
        </authorList>
    </citation>
    <scope>NUCLEOTIDE SEQUENCE [LARGE SCALE GENOMIC DNA]</scope>
    <source>
        <strain evidence="3">DSM 4771</strain>
    </source>
</reference>
<dbReference type="InterPro" id="IPR052358">
    <property type="entry name" value="Aro_Compnd_Degr_Hydrolases"/>
</dbReference>
<gene>
    <name evidence="2" type="ORF">SAMN04490247_1706</name>
</gene>
<dbReference type="STRING" id="86666.SAMN04490247_1706"/>
<keyword evidence="2" id="KW-0378">Hydrolase</keyword>
<dbReference type="InterPro" id="IPR032466">
    <property type="entry name" value="Metal_Hydrolase"/>
</dbReference>